<dbReference type="SUPFAM" id="SSF53474">
    <property type="entry name" value="alpha/beta-Hydrolases"/>
    <property type="match status" value="1"/>
</dbReference>
<evidence type="ECO:0000313" key="2">
    <source>
        <dbReference type="EMBL" id="KAH7518130.1"/>
    </source>
</evidence>
<evidence type="ECO:0000313" key="3">
    <source>
        <dbReference type="Proteomes" id="UP000813462"/>
    </source>
</evidence>
<gene>
    <name evidence="2" type="ORF">FEM48_Zijuj09G0139200</name>
</gene>
<dbReference type="GO" id="GO:0019748">
    <property type="term" value="P:secondary metabolic process"/>
    <property type="evidence" value="ECO:0007669"/>
    <property type="project" value="TreeGrafter"/>
</dbReference>
<evidence type="ECO:0008006" key="4">
    <source>
        <dbReference type="Google" id="ProtNLM"/>
    </source>
</evidence>
<dbReference type="InterPro" id="IPR001563">
    <property type="entry name" value="Peptidase_S10"/>
</dbReference>
<dbReference type="Pfam" id="PF00450">
    <property type="entry name" value="Peptidase_S10"/>
    <property type="match status" value="1"/>
</dbReference>
<dbReference type="PRINTS" id="PR00724">
    <property type="entry name" value="CRBOXYPTASEC"/>
</dbReference>
<dbReference type="PANTHER" id="PTHR11802">
    <property type="entry name" value="SERINE PROTEASE FAMILY S10 SERINE CARBOXYPEPTIDASE"/>
    <property type="match status" value="1"/>
</dbReference>
<dbReference type="EMBL" id="JAEACU010000009">
    <property type="protein sequence ID" value="KAH7518130.1"/>
    <property type="molecule type" value="Genomic_DNA"/>
</dbReference>
<dbReference type="GO" id="GO:0016747">
    <property type="term" value="F:acyltransferase activity, transferring groups other than amino-acyl groups"/>
    <property type="evidence" value="ECO:0007669"/>
    <property type="project" value="TreeGrafter"/>
</dbReference>
<dbReference type="InterPro" id="IPR029058">
    <property type="entry name" value="AB_hydrolase_fold"/>
</dbReference>
<sequence>MQQYLRIYGEHGLNLTGKCEILLLARTALTYKRIRVANIIFIDAPVGTGFSYSKSSQGYQSNDILYASQAYEFLQKWLMAHPKFMKNSLYIGGDSYSGKIVPLIVQKVSHGNFLFFALFTTSVLILSPK</sequence>
<dbReference type="Gene3D" id="3.40.50.1820">
    <property type="entry name" value="alpha/beta hydrolase"/>
    <property type="match status" value="1"/>
</dbReference>
<comment type="caution">
    <text evidence="2">The sequence shown here is derived from an EMBL/GenBank/DDBJ whole genome shotgun (WGS) entry which is preliminary data.</text>
</comment>
<dbReference type="GO" id="GO:0004185">
    <property type="term" value="F:serine-type carboxypeptidase activity"/>
    <property type="evidence" value="ECO:0007669"/>
    <property type="project" value="InterPro"/>
</dbReference>
<accession>A0A978UTD0</accession>
<evidence type="ECO:0000256" key="1">
    <source>
        <dbReference type="ARBA" id="ARBA00009431"/>
    </source>
</evidence>
<name>A0A978UTD0_ZIZJJ</name>
<organism evidence="2 3">
    <name type="scientific">Ziziphus jujuba var. spinosa</name>
    <dbReference type="NCBI Taxonomy" id="714518"/>
    <lineage>
        <taxon>Eukaryota</taxon>
        <taxon>Viridiplantae</taxon>
        <taxon>Streptophyta</taxon>
        <taxon>Embryophyta</taxon>
        <taxon>Tracheophyta</taxon>
        <taxon>Spermatophyta</taxon>
        <taxon>Magnoliopsida</taxon>
        <taxon>eudicotyledons</taxon>
        <taxon>Gunneridae</taxon>
        <taxon>Pentapetalae</taxon>
        <taxon>rosids</taxon>
        <taxon>fabids</taxon>
        <taxon>Rosales</taxon>
        <taxon>Rhamnaceae</taxon>
        <taxon>Paliureae</taxon>
        <taxon>Ziziphus</taxon>
    </lineage>
</organism>
<dbReference type="Proteomes" id="UP000813462">
    <property type="component" value="Unassembled WGS sequence"/>
</dbReference>
<proteinExistence type="inferred from homology"/>
<comment type="similarity">
    <text evidence="1">Belongs to the peptidase S10 family.</text>
</comment>
<reference evidence="2" key="1">
    <citation type="journal article" date="2021" name="Front. Plant Sci.">
        <title>Chromosome-Scale Genome Assembly for Chinese Sour Jujube and Insights Into Its Genome Evolution and Domestication Signature.</title>
        <authorList>
            <person name="Shen L.-Y."/>
            <person name="Luo H."/>
            <person name="Wang X.-L."/>
            <person name="Wang X.-M."/>
            <person name="Qiu X.-J."/>
            <person name="Liu H."/>
            <person name="Zhou S.-S."/>
            <person name="Jia K.-H."/>
            <person name="Nie S."/>
            <person name="Bao Y.-T."/>
            <person name="Zhang R.-G."/>
            <person name="Yun Q.-Z."/>
            <person name="Chai Y.-H."/>
            <person name="Lu J.-Y."/>
            <person name="Li Y."/>
            <person name="Zhao S.-W."/>
            <person name="Mao J.-F."/>
            <person name="Jia S.-G."/>
            <person name="Mao Y.-M."/>
        </authorList>
    </citation>
    <scope>NUCLEOTIDE SEQUENCE</scope>
    <source>
        <strain evidence="2">AT0</strain>
        <tissue evidence="2">Leaf</tissue>
    </source>
</reference>
<dbReference type="AlphaFoldDB" id="A0A978UTD0"/>
<dbReference type="GO" id="GO:0006508">
    <property type="term" value="P:proteolysis"/>
    <property type="evidence" value="ECO:0007669"/>
    <property type="project" value="InterPro"/>
</dbReference>
<protein>
    <recommendedName>
        <fullName evidence="4">Serine carboxypeptidase-like 18</fullName>
    </recommendedName>
</protein>
<dbReference type="PANTHER" id="PTHR11802:SF224">
    <property type="entry name" value="SERINE CARBOXYPEPTIDASE-LIKE 7 ISOFORM X1"/>
    <property type="match status" value="1"/>
</dbReference>